<feature type="domain" description="Type II methyltransferase M.TaqI-like" evidence="6">
    <location>
        <begin position="655"/>
        <end position="950"/>
    </location>
</feature>
<dbReference type="SUPFAM" id="SSF53335">
    <property type="entry name" value="S-adenosyl-L-methionine-dependent methyltransferases"/>
    <property type="match status" value="1"/>
</dbReference>
<keyword evidence="2" id="KW-0489">Methyltransferase</keyword>
<dbReference type="GO" id="GO:0009007">
    <property type="term" value="F:site-specific DNA-methyltransferase (adenine-specific) activity"/>
    <property type="evidence" value="ECO:0007669"/>
    <property type="project" value="UniProtKB-EC"/>
</dbReference>
<dbReference type="PROSITE" id="PS00092">
    <property type="entry name" value="N6_MTASE"/>
    <property type="match status" value="1"/>
</dbReference>
<dbReference type="Proteomes" id="UP000502179">
    <property type="component" value="Chromosome"/>
</dbReference>
<comment type="catalytic activity">
    <reaction evidence="5">
        <text>a 2'-deoxyadenosine in DNA + S-adenosyl-L-methionine = an N(6)-methyl-2'-deoxyadenosine in DNA + S-adenosyl-L-homocysteine + H(+)</text>
        <dbReference type="Rhea" id="RHEA:15197"/>
        <dbReference type="Rhea" id="RHEA-COMP:12418"/>
        <dbReference type="Rhea" id="RHEA-COMP:12419"/>
        <dbReference type="ChEBI" id="CHEBI:15378"/>
        <dbReference type="ChEBI" id="CHEBI:57856"/>
        <dbReference type="ChEBI" id="CHEBI:59789"/>
        <dbReference type="ChEBI" id="CHEBI:90615"/>
        <dbReference type="ChEBI" id="CHEBI:90616"/>
        <dbReference type="EC" id="2.1.1.72"/>
    </reaction>
</comment>
<gene>
    <name evidence="7" type="ORF">G4V39_07605</name>
</gene>
<dbReference type="GO" id="GO:0032259">
    <property type="term" value="P:methylation"/>
    <property type="evidence" value="ECO:0007669"/>
    <property type="project" value="UniProtKB-KW"/>
</dbReference>
<dbReference type="Pfam" id="PF07669">
    <property type="entry name" value="Eco57I"/>
    <property type="match status" value="1"/>
</dbReference>
<evidence type="ECO:0000256" key="5">
    <source>
        <dbReference type="ARBA" id="ARBA00047942"/>
    </source>
</evidence>
<dbReference type="Gene3D" id="3.40.50.150">
    <property type="entry name" value="Vaccinia Virus protein VP39"/>
    <property type="match status" value="2"/>
</dbReference>
<organism evidence="7 8">
    <name type="scientific">Thermosulfuriphilus ammonigenes</name>
    <dbReference type="NCBI Taxonomy" id="1936021"/>
    <lineage>
        <taxon>Bacteria</taxon>
        <taxon>Pseudomonadati</taxon>
        <taxon>Thermodesulfobacteriota</taxon>
        <taxon>Thermodesulfobacteria</taxon>
        <taxon>Thermodesulfobacteriales</taxon>
        <taxon>Thermodesulfobacteriaceae</taxon>
        <taxon>Thermosulfuriphilus</taxon>
    </lineage>
</organism>
<dbReference type="PANTHER" id="PTHR33841">
    <property type="entry name" value="DNA METHYLTRANSFERASE YEEA-RELATED"/>
    <property type="match status" value="1"/>
</dbReference>
<keyword evidence="8" id="KW-1185">Reference proteome</keyword>
<dbReference type="EMBL" id="CP048877">
    <property type="protein sequence ID" value="QIJ72139.1"/>
    <property type="molecule type" value="Genomic_DNA"/>
</dbReference>
<reference evidence="7 8" key="1">
    <citation type="submission" date="2020-02" db="EMBL/GenBank/DDBJ databases">
        <title>Genome analysis of Thermosulfuriphilus ammonigenes ST65T, an anaerobic thermophilic chemolithoautotrophic bacterium isolated from a deep-sea hydrothermal vent.</title>
        <authorList>
            <person name="Slobodkina G."/>
            <person name="Allioux M."/>
            <person name="Merkel A."/>
            <person name="Alain K."/>
            <person name="Jebbar M."/>
            <person name="Slobodkin A."/>
        </authorList>
    </citation>
    <scope>NUCLEOTIDE SEQUENCE [LARGE SCALE GENOMIC DNA]</scope>
    <source>
        <strain evidence="7 8">ST65</strain>
    </source>
</reference>
<evidence type="ECO:0000256" key="2">
    <source>
        <dbReference type="ARBA" id="ARBA00022603"/>
    </source>
</evidence>
<dbReference type="PANTHER" id="PTHR33841:SF1">
    <property type="entry name" value="DNA METHYLTRANSFERASE A"/>
    <property type="match status" value="1"/>
</dbReference>
<evidence type="ECO:0000313" key="7">
    <source>
        <dbReference type="EMBL" id="QIJ72139.1"/>
    </source>
</evidence>
<evidence type="ECO:0000313" key="8">
    <source>
        <dbReference type="Proteomes" id="UP000502179"/>
    </source>
</evidence>
<evidence type="ECO:0000256" key="3">
    <source>
        <dbReference type="ARBA" id="ARBA00022679"/>
    </source>
</evidence>
<dbReference type="InterPro" id="IPR029063">
    <property type="entry name" value="SAM-dependent_MTases_sf"/>
</dbReference>
<dbReference type="InterPro" id="IPR011639">
    <property type="entry name" value="MethylTrfase_TaqI-like_dom"/>
</dbReference>
<dbReference type="GO" id="GO:0003676">
    <property type="term" value="F:nucleic acid binding"/>
    <property type="evidence" value="ECO:0007669"/>
    <property type="project" value="InterPro"/>
</dbReference>
<keyword evidence="4" id="KW-0949">S-adenosyl-L-methionine</keyword>
<evidence type="ECO:0000259" key="6">
    <source>
        <dbReference type="Pfam" id="PF07669"/>
    </source>
</evidence>
<evidence type="ECO:0000256" key="4">
    <source>
        <dbReference type="ARBA" id="ARBA00022691"/>
    </source>
</evidence>
<dbReference type="REBASE" id="403311">
    <property type="entry name" value="TamST65ORF7605P"/>
</dbReference>
<sequence>MKGSLFSNYFLVEGIKFTEDWKKCSEQELENFYSKAKQIFKHFSKRKKPDEADTEDGLIRPIIELLGFQWSRQKSPSRKGRQDVPDFVLFPDEKSKEDFDREPSNRKPWNKGICILEGKRWKRHLDRGDRTDPIDPYIPSNQILRYLSAVDPASNGHIVWGILTNGEIWRLYYHRAPSRAEGYIEFNLSEILEEASLFESVQDKREKFKLFYLLFRKEAFIPTNWRPHRTFLEIALEEGKRWEERVSEDLKEKIFYEIFPDIAKGFLKVAKAKGRNDDSLLQEIYDNTLVLLYRLLFIFYAEDRDLLPIRNNSYRNYSLSKIRDEIAEKIDKKESLSEIASFYWDRIKNLFRIINNGDKSLGIPPYNGGLFDPQKHPFLENYSVPDKFLVPAIDKLSRDYTVTPPKRINYRDLSVRQLGSIYEGLLEFKLKIAETHLGVKKEKGKEIYHPVKNEKEAKIKKGELYLTNDKSERKATGSYYTPDYIVQYIVKNSIEPLIQEKLREFEEWKDLLKTKNKSELQKLIIEFNIPFDPKTYDDRGRIISEKNLNAYRNALLTLKDPAESVLKLKILDPAMGSGHFLVGAVDYLSDRILEILAETSNKSYFGKEIYRSPLIEKLENIRIRILEKAKKEGYIIDETQLEDKNLIKRIILKRCIYGVDVNPLAVELAKVSLWLHTFTIGAPLSFLDHHLKCGNSLIGANPEDFDKIFEKSPLFGSKYAGLMNAVAMIEKLQEITDADISEVEESAKIYDNIVKQLEPYKKLLNVYTAEFFLRPKKKSDLKKYKSPLSLLDGTKGDPLDVISGKVDLTQEEQNLIDTALNLAQNKRFFHWKLEFPEVWYEKGRKKANGGFDVVIGNPPYDIISAKEQNRSKEDVEAEKTFYENNKLFHPSIGQKINYFRLFISLSLKFLTREGGFHSFIVPLGILGDKHSQKLRKFMLKRFNFVSIEAFPHKDNPDLRVFKEAKLPVCVYVGNKAHIANPKAKFKIRIHPYKYIETSTPIIFMSAEEIKVFDPQLLRFPTKPLTTNKEIEIAIKVRSSGIALENFAISKQGEVNVSTHRRFIKHFQKPQKKIGNEYKEVLRGAYIDRYLIHAPKQGGYYYIRWKDFLSSFRGNDSKGFDYRYERIGYQRGAALDNWRRIIATLIPKGSFCADTINYIVNPQKFSLNFILAILNSNLLEWLFRLTSTTNHVNSYEVDSLPLPKIDFTTRDDKKLSILKHKYENDEFVELHEKIQSLPSNSAVLHDFLAYLAEKMIEFNQNKYLLQLFIDGKLEHGSDKMIQLIKLLEKHPHWEDSASEDLKKEIALNILRNCENRIAETDKLIDRIVYHLYGLEEEDIKIIKQFFDNN</sequence>
<dbReference type="EC" id="2.1.1.72" evidence="1"/>
<dbReference type="GO" id="GO:0006304">
    <property type="term" value="P:DNA modification"/>
    <property type="evidence" value="ECO:0007669"/>
    <property type="project" value="InterPro"/>
</dbReference>
<dbReference type="InterPro" id="IPR002052">
    <property type="entry name" value="DNA_methylase_N6_adenine_CS"/>
</dbReference>
<protein>
    <recommendedName>
        <fullName evidence="1">site-specific DNA-methyltransferase (adenine-specific)</fullName>
        <ecNumber evidence="1">2.1.1.72</ecNumber>
    </recommendedName>
</protein>
<accession>A0A6G7PWS2</accession>
<proteinExistence type="predicted"/>
<dbReference type="RefSeq" id="WP_166032357.1">
    <property type="nucleotide sequence ID" value="NZ_CP048877.1"/>
</dbReference>
<evidence type="ECO:0000256" key="1">
    <source>
        <dbReference type="ARBA" id="ARBA00011900"/>
    </source>
</evidence>
<dbReference type="InterPro" id="IPR050953">
    <property type="entry name" value="N4_N6_ade-DNA_methylase"/>
</dbReference>
<keyword evidence="3" id="KW-0808">Transferase</keyword>
<dbReference type="KEGG" id="tav:G4V39_07605"/>
<name>A0A6G7PWS2_9BACT</name>